<sequence>MHDNTPSIRSKVATDLFWTQLKWTFWFVPIVLISYPVLTFFFAEVQELELTFLSFLFQPAKIYMLVLGIFSIFAFFPYYVKNGVTRKDYFTGSALAAAVLAVTIVLLSVIIMIILQLIGNWTAYSPGTEHLPFLQMSSKWVFPAVVVTCIILSYYIGGWMIALGFYRFGGWGVLLFILIGLLYLSAIDLLWEERPTLPVPDFLPAAAPTFSLGVSLICNLVLIIAGLFLLFRIIRRARIKLD</sequence>
<evidence type="ECO:0008006" key="4">
    <source>
        <dbReference type="Google" id="ProtNLM"/>
    </source>
</evidence>
<proteinExistence type="predicted"/>
<dbReference type="Proteomes" id="UP000199516">
    <property type="component" value="Unassembled WGS sequence"/>
</dbReference>
<evidence type="ECO:0000256" key="1">
    <source>
        <dbReference type="SAM" id="Phobius"/>
    </source>
</evidence>
<dbReference type="RefSeq" id="WP_091664186.1">
    <property type="nucleotide sequence ID" value="NZ_FONT01000012.1"/>
</dbReference>
<feature type="transmembrane region" description="Helical" evidence="1">
    <location>
        <begin position="138"/>
        <end position="156"/>
    </location>
</feature>
<feature type="transmembrane region" description="Helical" evidence="1">
    <location>
        <begin position="92"/>
        <end position="118"/>
    </location>
</feature>
<keyword evidence="1" id="KW-0472">Membrane</keyword>
<feature type="transmembrane region" description="Helical" evidence="1">
    <location>
        <begin position="210"/>
        <end position="231"/>
    </location>
</feature>
<keyword evidence="3" id="KW-1185">Reference proteome</keyword>
<dbReference type="AlphaFoldDB" id="A0A1I2FGX8"/>
<gene>
    <name evidence="2" type="ORF">SAMN05192532_11229</name>
</gene>
<feature type="transmembrane region" description="Helical" evidence="1">
    <location>
        <begin position="21"/>
        <end position="42"/>
    </location>
</feature>
<name>A0A1I2FGX8_9BACI</name>
<dbReference type="STRING" id="930128.SAMN05192532_11229"/>
<organism evidence="2 3">
    <name type="scientific">Alteribacillus iranensis</name>
    <dbReference type="NCBI Taxonomy" id="930128"/>
    <lineage>
        <taxon>Bacteria</taxon>
        <taxon>Bacillati</taxon>
        <taxon>Bacillota</taxon>
        <taxon>Bacilli</taxon>
        <taxon>Bacillales</taxon>
        <taxon>Bacillaceae</taxon>
        <taxon>Alteribacillus</taxon>
    </lineage>
</organism>
<reference evidence="2 3" key="1">
    <citation type="submission" date="2016-10" db="EMBL/GenBank/DDBJ databases">
        <authorList>
            <person name="de Groot N.N."/>
        </authorList>
    </citation>
    <scope>NUCLEOTIDE SEQUENCE [LARGE SCALE GENOMIC DNA]</scope>
    <source>
        <strain evidence="2 3">DSM 23995</strain>
    </source>
</reference>
<dbReference type="OrthoDB" id="2388713at2"/>
<feature type="transmembrane region" description="Helical" evidence="1">
    <location>
        <begin position="62"/>
        <end position="80"/>
    </location>
</feature>
<accession>A0A1I2FGX8</accession>
<keyword evidence="1" id="KW-1133">Transmembrane helix</keyword>
<evidence type="ECO:0000313" key="2">
    <source>
        <dbReference type="EMBL" id="SFF04672.1"/>
    </source>
</evidence>
<keyword evidence="1" id="KW-0812">Transmembrane</keyword>
<dbReference type="EMBL" id="FONT01000012">
    <property type="protein sequence ID" value="SFF04672.1"/>
    <property type="molecule type" value="Genomic_DNA"/>
</dbReference>
<evidence type="ECO:0000313" key="3">
    <source>
        <dbReference type="Proteomes" id="UP000199516"/>
    </source>
</evidence>
<protein>
    <recommendedName>
        <fullName evidence="4">ABC-2 type transport system permease protein</fullName>
    </recommendedName>
</protein>
<feature type="transmembrane region" description="Helical" evidence="1">
    <location>
        <begin position="168"/>
        <end position="190"/>
    </location>
</feature>